<dbReference type="Proteomes" id="UP000004014">
    <property type="component" value="Unassembled WGS sequence"/>
</dbReference>
<accession>A0AA87K4F3</accession>
<evidence type="ECO:0008006" key="3">
    <source>
        <dbReference type="Google" id="ProtNLM"/>
    </source>
</evidence>
<dbReference type="EMBL" id="AEYY01000017">
    <property type="protein sequence ID" value="EHC03392.1"/>
    <property type="molecule type" value="Genomic_DNA"/>
</dbReference>
<evidence type="ECO:0000313" key="2">
    <source>
        <dbReference type="Proteomes" id="UP000004014"/>
    </source>
</evidence>
<sequence>MFTLQNLLQLLEKENQGWKNPTTMTKVVLMTLTDYNYPSDIASKVFSGVNRGRNVYFEIEQLISDEGFETYLANVELRLRNQNFRNGNFDSLKIVEENYQLLKDSTNLNQDIFQGLLQSYAKNKDRRPYLFLAECFYYALACQHNKSVSYKATKFSDIKSHPTLLAWGDDFDELMISEILPPKFWTTVEQMTSKEISVFKTLAKLVIIDEDEEYYLYAPVTTEEIQLYQKFGIGNAEFLLMEEFGLINIGARVDNSVSVEVEPAGFQNDNLVLIFTTNSGPFDIAYKSYTFTTVGLKLLDILGIETDDNFFEELSKLFVEQYTNLPIDFYLAPVEKVEKAGSVEELGGYRLS</sequence>
<gene>
    <name evidence="1" type="ORF">SSUR61_0644</name>
</gene>
<evidence type="ECO:0000313" key="1">
    <source>
        <dbReference type="EMBL" id="EHC03392.1"/>
    </source>
</evidence>
<proteinExistence type="predicted"/>
<comment type="caution">
    <text evidence="1">The sequence shown here is derived from an EMBL/GenBank/DDBJ whole genome shotgun (WGS) entry which is preliminary data.</text>
</comment>
<reference evidence="1 2" key="1">
    <citation type="submission" date="2011-03" db="EMBL/GenBank/DDBJ databases">
        <title>Deep-sequencing identification of multiple resistance mechanism for the high antibiotic-resistance strain Streptococcus suis R61.</title>
        <authorList>
            <person name="Hu P."/>
            <person name="Yang M."/>
            <person name="Jin M."/>
            <person name="Xiao J."/>
        </authorList>
    </citation>
    <scope>NUCLEOTIDE SEQUENCE [LARGE SCALE GENOMIC DNA]</scope>
    <source>
        <strain evidence="1 2">R61</strain>
    </source>
</reference>
<protein>
    <recommendedName>
        <fullName evidence="3">DUF2806 domain-containing protein</fullName>
    </recommendedName>
</protein>
<dbReference type="AlphaFoldDB" id="A0AA87K4F3"/>
<dbReference type="RefSeq" id="WP_002940565.1">
    <property type="nucleotide sequence ID" value="NZ_AEYY01000017.1"/>
</dbReference>
<organism evidence="1 2">
    <name type="scientific">Streptococcus suis R61</name>
    <dbReference type="NCBI Taxonomy" id="996306"/>
    <lineage>
        <taxon>Bacteria</taxon>
        <taxon>Bacillati</taxon>
        <taxon>Bacillota</taxon>
        <taxon>Bacilli</taxon>
        <taxon>Lactobacillales</taxon>
        <taxon>Streptococcaceae</taxon>
        <taxon>Streptococcus</taxon>
    </lineage>
</organism>
<name>A0AA87K4F3_STRSU</name>